<reference evidence="1 2" key="1">
    <citation type="journal article" date="2024" name="G3 (Bethesda)">
        <title>Genome assembly of Hibiscus sabdariffa L. provides insights into metabolisms of medicinal natural products.</title>
        <authorList>
            <person name="Kim T."/>
        </authorList>
    </citation>
    <scope>NUCLEOTIDE SEQUENCE [LARGE SCALE GENOMIC DNA]</scope>
    <source>
        <strain evidence="1">TK-2024</strain>
        <tissue evidence="1">Old leaves</tissue>
    </source>
</reference>
<name>A0ABR2F933_9ROSI</name>
<sequence>MPSLSSNSSLISSLVCSTPQSALQQLADTWGSCWYPYIGMGWALIRLKAKGLIDIDLYRTIERSYPCNVRVHRDARPRVGISDSGEKFSVEELSIKNRHLHRLKSSIVNRKVLKNNQKGGQWFPQAISMLKPHNCDRCSWVIVSGEFFMTLGSP</sequence>
<accession>A0ABR2F933</accession>
<proteinExistence type="predicted"/>
<protein>
    <submittedName>
        <fullName evidence="1">Uncharacterized protein</fullName>
    </submittedName>
</protein>
<dbReference type="EMBL" id="JBBPBM010000007">
    <property type="protein sequence ID" value="KAK8574841.1"/>
    <property type="molecule type" value="Genomic_DNA"/>
</dbReference>
<gene>
    <name evidence="1" type="ORF">V6N12_062519</name>
</gene>
<evidence type="ECO:0000313" key="1">
    <source>
        <dbReference type="EMBL" id="KAK8574841.1"/>
    </source>
</evidence>
<evidence type="ECO:0000313" key="2">
    <source>
        <dbReference type="Proteomes" id="UP001472677"/>
    </source>
</evidence>
<dbReference type="Proteomes" id="UP001472677">
    <property type="component" value="Unassembled WGS sequence"/>
</dbReference>
<keyword evidence="2" id="KW-1185">Reference proteome</keyword>
<organism evidence="1 2">
    <name type="scientific">Hibiscus sabdariffa</name>
    <name type="common">roselle</name>
    <dbReference type="NCBI Taxonomy" id="183260"/>
    <lineage>
        <taxon>Eukaryota</taxon>
        <taxon>Viridiplantae</taxon>
        <taxon>Streptophyta</taxon>
        <taxon>Embryophyta</taxon>
        <taxon>Tracheophyta</taxon>
        <taxon>Spermatophyta</taxon>
        <taxon>Magnoliopsida</taxon>
        <taxon>eudicotyledons</taxon>
        <taxon>Gunneridae</taxon>
        <taxon>Pentapetalae</taxon>
        <taxon>rosids</taxon>
        <taxon>malvids</taxon>
        <taxon>Malvales</taxon>
        <taxon>Malvaceae</taxon>
        <taxon>Malvoideae</taxon>
        <taxon>Hibiscus</taxon>
    </lineage>
</organism>
<comment type="caution">
    <text evidence="1">The sequence shown here is derived from an EMBL/GenBank/DDBJ whole genome shotgun (WGS) entry which is preliminary data.</text>
</comment>